<dbReference type="Pfam" id="PF13424">
    <property type="entry name" value="TPR_12"/>
    <property type="match status" value="3"/>
</dbReference>
<dbReference type="InParanoid" id="A0A074Z2E9"/>
<dbReference type="PANTHER" id="PTHR46082">
    <property type="entry name" value="ATP/GTP-BINDING PROTEIN-RELATED"/>
    <property type="match status" value="1"/>
</dbReference>
<dbReference type="AlphaFoldDB" id="A0A074Z2E9"/>
<dbReference type="SMART" id="SM00028">
    <property type="entry name" value="TPR"/>
    <property type="match status" value="6"/>
</dbReference>
<dbReference type="HOGENOM" id="CLU_000288_125_13_1"/>
<dbReference type="STRING" id="1043005.A0A074Z2E9"/>
<accession>A0A074Z2E9</accession>
<dbReference type="SUPFAM" id="SSF53474">
    <property type="entry name" value="alpha/beta-Hydrolases"/>
    <property type="match status" value="1"/>
</dbReference>
<dbReference type="RefSeq" id="XP_013341886.1">
    <property type="nucleotide sequence ID" value="XM_013486432.1"/>
</dbReference>
<dbReference type="Gene3D" id="3.40.50.300">
    <property type="entry name" value="P-loop containing nucleotide triphosphate hydrolases"/>
    <property type="match status" value="1"/>
</dbReference>
<protein>
    <recommendedName>
        <fullName evidence="2">Orc1-like AAA ATPase domain-containing protein</fullName>
    </recommendedName>
</protein>
<dbReference type="Gene3D" id="3.40.50.1820">
    <property type="entry name" value="alpha/beta hydrolase"/>
    <property type="match status" value="1"/>
</dbReference>
<organism evidence="3 4">
    <name type="scientific">Aureobasidium subglaciale (strain EXF-2481)</name>
    <name type="common">Aureobasidium pullulans var. subglaciale</name>
    <dbReference type="NCBI Taxonomy" id="1043005"/>
    <lineage>
        <taxon>Eukaryota</taxon>
        <taxon>Fungi</taxon>
        <taxon>Dikarya</taxon>
        <taxon>Ascomycota</taxon>
        <taxon>Pezizomycotina</taxon>
        <taxon>Dothideomycetes</taxon>
        <taxon>Dothideomycetidae</taxon>
        <taxon>Dothideales</taxon>
        <taxon>Saccotheciaceae</taxon>
        <taxon>Aureobasidium</taxon>
    </lineage>
</organism>
<dbReference type="InterPro" id="IPR053137">
    <property type="entry name" value="NLR-like"/>
</dbReference>
<dbReference type="OrthoDB" id="674604at2759"/>
<name>A0A074Z2E9_AURSE</name>
<dbReference type="GeneID" id="25364841"/>
<dbReference type="InterPro" id="IPR019734">
    <property type="entry name" value="TPR_rpt"/>
</dbReference>
<evidence type="ECO:0000313" key="4">
    <source>
        <dbReference type="Proteomes" id="UP000030641"/>
    </source>
</evidence>
<feature type="region of interest" description="Disordered" evidence="1">
    <location>
        <begin position="1137"/>
        <end position="1161"/>
    </location>
</feature>
<reference evidence="3 4" key="1">
    <citation type="journal article" date="2014" name="BMC Genomics">
        <title>Genome sequencing of four Aureobasidium pullulans varieties: biotechnological potential, stress tolerance, and description of new species.</title>
        <authorList>
            <person name="Gostin Ar C."/>
            <person name="Ohm R.A."/>
            <person name="Kogej T."/>
            <person name="Sonjak S."/>
            <person name="Turk M."/>
            <person name="Zajc J."/>
            <person name="Zalar P."/>
            <person name="Grube M."/>
            <person name="Sun H."/>
            <person name="Han J."/>
            <person name="Sharma A."/>
            <person name="Chiniquy J."/>
            <person name="Ngan C.Y."/>
            <person name="Lipzen A."/>
            <person name="Barry K."/>
            <person name="Grigoriev I.V."/>
            <person name="Gunde-Cimerman N."/>
        </authorList>
    </citation>
    <scope>NUCLEOTIDE SEQUENCE [LARGE SCALE GENOMIC DNA]</scope>
    <source>
        <strain evidence="3 4">EXF-2481</strain>
    </source>
</reference>
<dbReference type="OMA" id="AWGAEHT"/>
<feature type="compositionally biased region" description="Low complexity" evidence="1">
    <location>
        <begin position="1140"/>
        <end position="1150"/>
    </location>
</feature>
<dbReference type="InterPro" id="IPR029058">
    <property type="entry name" value="AB_hydrolase_fold"/>
</dbReference>
<dbReference type="Proteomes" id="UP000030641">
    <property type="component" value="Unassembled WGS sequence"/>
</dbReference>
<gene>
    <name evidence="3" type="ORF">AUEXF2481DRAFT_333511</name>
</gene>
<sequence>MSSMFRNLRRRSRQASQDEYIKPSSSTPKAEPPVEDSQSYGILEWVPNDRATVDIVFVHGLNGHRERTWTAPNGIVWPKDLLPVSCPAARILTFGYDSRTHAARDLSKQTFHGHATTLLQRLSLLRRRTKTTRRPIIFIAHSLGGLVVKSALIHANQATGTNLEHHRSIKLSTYGILFFGTPHQGGNGVALGKVLATIASAFIFTNPEILDHLEKGSEWLEQQLDYYKFIAADFDTKFFYETIPTRLPMGKTMLIVDKNSAIVPGASNVESVEVSKNHSDMVKIHNNQEEEYKNIEDYLFLMSEEASLKVERNWEAEKISTATAGISIIQDDFHLSLSLGYRRNQMFTGRDDHLRTLHELLSGHQTNSTVVVVGIGGLGKTQVVREYAYRFSHEYTSIVWFDCHSLETVQTSFLQLAQRLVRHYANHNSSVVPPYSQLAQHLSMAGAIDTNGHVKHPVDNKSLVVDAVHKWFGQKGNAGWLVVFDNYDDVNSEQFSDGRLFPETSENGKILVTTRRRECARFGRLLEMDTMSEEESLELLEKSCRAGCKSADFDTAEALDIVKTLGHLPLAIDQAGAYILTMGVPLSSYLPLLRGPLIRQTLSRKPSVGWQYSESVFTTWEISFQRLEKTQPRAAELLLLCAYLSNEDIEIELLRRGLEAIDPKAAYVLQESIGELSSFSLIKLKVTGAAFSIHPLVHAWARERLDSQTRSDLVGRASSVVSRAVTPSEIWTTGVRTSQDWILERSIVAHVENLSRWLNEICKDDQTYFKHSQQWMTMANVHFYQGRYDRASHIYSRIIAARDLQFEPSDADTLMAVQAWATIKRFQGDWTNCEALYNRALSHRTQQDPNHLDTLATVQSLAILYRHQGRLEESVKLYEWALHGKDGCGYGMEEQQGPTHPNTIHTVFGLAIVLQKQGKHHQALGLYERVLGKRTIDLGDLHPDTLTVKHNTATVLCCLGELAHSQRLFEDVLPHRERTLGPDHPDTLRTIDSMATLFHEQGNFELAEKHYMLALEGRRQKLGPAHPDTLESLHNLATNNRVQGRLKVAKSMYLEALQGRQEQKKFDPENLEVLRTVEGLGLVAEAQREHREALELLSRALDGYTKALAQHSTEVTRTTDSIGRVLEKEGRKEEARSYYRRLSSTESTESTESRTIREVSM</sequence>
<feature type="compositionally biased region" description="Basic and acidic residues" evidence="1">
    <location>
        <begin position="1151"/>
        <end position="1161"/>
    </location>
</feature>
<dbReference type="SUPFAM" id="SSF48452">
    <property type="entry name" value="TPR-like"/>
    <property type="match status" value="2"/>
</dbReference>
<dbReference type="Pfam" id="PF13191">
    <property type="entry name" value="AAA_16"/>
    <property type="match status" value="1"/>
</dbReference>
<feature type="domain" description="Orc1-like AAA ATPase" evidence="2">
    <location>
        <begin position="347"/>
        <end position="489"/>
    </location>
</feature>
<feature type="region of interest" description="Disordered" evidence="1">
    <location>
        <begin position="1"/>
        <end position="35"/>
    </location>
</feature>
<evidence type="ECO:0000256" key="1">
    <source>
        <dbReference type="SAM" id="MobiDB-lite"/>
    </source>
</evidence>
<keyword evidence="4" id="KW-1185">Reference proteome</keyword>
<dbReference type="PANTHER" id="PTHR46082:SF6">
    <property type="entry name" value="AAA+ ATPASE DOMAIN-CONTAINING PROTEIN-RELATED"/>
    <property type="match status" value="1"/>
</dbReference>
<dbReference type="EMBL" id="KL584766">
    <property type="protein sequence ID" value="KEQ93246.1"/>
    <property type="molecule type" value="Genomic_DNA"/>
</dbReference>
<dbReference type="InterPro" id="IPR041664">
    <property type="entry name" value="AAA_16"/>
</dbReference>
<dbReference type="InterPro" id="IPR027417">
    <property type="entry name" value="P-loop_NTPase"/>
</dbReference>
<proteinExistence type="predicted"/>
<dbReference type="Gene3D" id="1.25.40.10">
    <property type="entry name" value="Tetratricopeptide repeat domain"/>
    <property type="match status" value="2"/>
</dbReference>
<dbReference type="Pfam" id="PF13176">
    <property type="entry name" value="TPR_7"/>
    <property type="match status" value="1"/>
</dbReference>
<evidence type="ECO:0000259" key="2">
    <source>
        <dbReference type="Pfam" id="PF13191"/>
    </source>
</evidence>
<evidence type="ECO:0000313" key="3">
    <source>
        <dbReference type="EMBL" id="KEQ93246.1"/>
    </source>
</evidence>
<dbReference type="SUPFAM" id="SSF52540">
    <property type="entry name" value="P-loop containing nucleoside triphosphate hydrolases"/>
    <property type="match status" value="1"/>
</dbReference>
<dbReference type="InterPro" id="IPR011990">
    <property type="entry name" value="TPR-like_helical_dom_sf"/>
</dbReference>
<dbReference type="NCBIfam" id="NF040586">
    <property type="entry name" value="FxSxx_TPR"/>
    <property type="match status" value="1"/>
</dbReference>